<dbReference type="Proteomes" id="UP000316316">
    <property type="component" value="Unassembled WGS sequence"/>
</dbReference>
<gene>
    <name evidence="1" type="ORF">AUF17_00750</name>
</gene>
<evidence type="ECO:0000313" key="2">
    <source>
        <dbReference type="Proteomes" id="UP000316316"/>
    </source>
</evidence>
<reference evidence="1 2" key="1">
    <citation type="submission" date="2017-10" db="EMBL/GenBank/DDBJ databases">
        <title>FDA dAtabase for Regulatory Grade micrObial Sequences (FDA-ARGOS): Supporting development and validation of Infectious Disease Dx tests.</title>
        <authorList>
            <person name="Campos J."/>
            <person name="Goldberg B."/>
            <person name="Tallon L.J."/>
            <person name="Sadzewicz L."/>
            <person name="Sengamalay N."/>
            <person name="Ott S."/>
            <person name="Godinez A."/>
            <person name="Nagaraj S."/>
            <person name="Vyas G."/>
            <person name="Aluvathingal J."/>
            <person name="Nadendla S."/>
            <person name="Geyer C."/>
            <person name="Nandy P."/>
            <person name="Hobson J."/>
            <person name="Sichtig H."/>
        </authorList>
    </citation>
    <scope>NUCLEOTIDE SEQUENCE [LARGE SCALE GENOMIC DNA]</scope>
    <source>
        <strain evidence="1 2">FDAARGOS_185</strain>
    </source>
</reference>
<sequence length="62" mass="7556">MKANQEIRDRIFMNRLRNWEVAEKLELSDSRFCVWLRTPLSKDRKHRVEKAIDELLAERKEG</sequence>
<dbReference type="EMBL" id="PDXQ01000001">
    <property type="protein sequence ID" value="TRZ32687.1"/>
    <property type="molecule type" value="Genomic_DNA"/>
</dbReference>
<name>A0A8B5W071_ENTAV</name>
<protein>
    <recommendedName>
        <fullName evidence="3">XRE family transcriptional regulator</fullName>
    </recommendedName>
</protein>
<organism evidence="1 2">
    <name type="scientific">Enterococcus avium</name>
    <name type="common">Streptococcus avium</name>
    <dbReference type="NCBI Taxonomy" id="33945"/>
    <lineage>
        <taxon>Bacteria</taxon>
        <taxon>Bacillati</taxon>
        <taxon>Bacillota</taxon>
        <taxon>Bacilli</taxon>
        <taxon>Lactobacillales</taxon>
        <taxon>Enterococcaceae</taxon>
        <taxon>Enterococcus</taxon>
    </lineage>
</organism>
<accession>A0A8B5W071</accession>
<dbReference type="RefSeq" id="WP_010742873.1">
    <property type="nucleotide sequence ID" value="NZ_CAAKOH010000140.1"/>
</dbReference>
<evidence type="ECO:0000313" key="1">
    <source>
        <dbReference type="EMBL" id="TRZ32687.1"/>
    </source>
</evidence>
<dbReference type="AlphaFoldDB" id="A0A8B5W071"/>
<proteinExistence type="predicted"/>
<evidence type="ECO:0008006" key="3">
    <source>
        <dbReference type="Google" id="ProtNLM"/>
    </source>
</evidence>
<comment type="caution">
    <text evidence="1">The sequence shown here is derived from an EMBL/GenBank/DDBJ whole genome shotgun (WGS) entry which is preliminary data.</text>
</comment>